<dbReference type="AlphaFoldDB" id="A0ABD3ILZ3"/>
<dbReference type="EMBL" id="JBJKBG010000011">
    <property type="protein sequence ID" value="KAL3715965.1"/>
    <property type="molecule type" value="Genomic_DNA"/>
</dbReference>
<feature type="region of interest" description="Disordered" evidence="1">
    <location>
        <begin position="72"/>
        <end position="96"/>
    </location>
</feature>
<dbReference type="InterPro" id="IPR036879">
    <property type="entry name" value="TF_MADSbox_sf"/>
</dbReference>
<name>A0ABD3ILZ3_EUCGL</name>
<reference evidence="2 3" key="1">
    <citation type="submission" date="2024-11" db="EMBL/GenBank/DDBJ databases">
        <title>Chromosome-level genome assembly of Eucalyptus globulus Labill. provides insights into its genome evolution.</title>
        <authorList>
            <person name="Li X."/>
        </authorList>
    </citation>
    <scope>NUCLEOTIDE SEQUENCE [LARGE SCALE GENOMIC DNA]</scope>
    <source>
        <strain evidence="2">CL2024</strain>
        <tissue evidence="2">Fresh tender leaves</tissue>
    </source>
</reference>
<keyword evidence="3" id="KW-1185">Reference proteome</keyword>
<organism evidence="2 3">
    <name type="scientific">Eucalyptus globulus</name>
    <name type="common">Tasmanian blue gum</name>
    <dbReference type="NCBI Taxonomy" id="34317"/>
    <lineage>
        <taxon>Eukaryota</taxon>
        <taxon>Viridiplantae</taxon>
        <taxon>Streptophyta</taxon>
        <taxon>Embryophyta</taxon>
        <taxon>Tracheophyta</taxon>
        <taxon>Spermatophyta</taxon>
        <taxon>Magnoliopsida</taxon>
        <taxon>eudicotyledons</taxon>
        <taxon>Gunneridae</taxon>
        <taxon>Pentapetalae</taxon>
        <taxon>rosids</taxon>
        <taxon>malvids</taxon>
        <taxon>Myrtales</taxon>
        <taxon>Myrtaceae</taxon>
        <taxon>Myrtoideae</taxon>
        <taxon>Eucalypteae</taxon>
        <taxon>Eucalyptus</taxon>
    </lineage>
</organism>
<gene>
    <name evidence="2" type="ORF">ACJRO7_007685</name>
</gene>
<evidence type="ECO:0008006" key="4">
    <source>
        <dbReference type="Google" id="ProtNLM"/>
    </source>
</evidence>
<protein>
    <recommendedName>
        <fullName evidence="4">MADS-box domain-containing protein</fullName>
    </recommendedName>
</protein>
<proteinExistence type="predicted"/>
<evidence type="ECO:0000256" key="1">
    <source>
        <dbReference type="SAM" id="MobiDB-lite"/>
    </source>
</evidence>
<evidence type="ECO:0000313" key="3">
    <source>
        <dbReference type="Proteomes" id="UP001634007"/>
    </source>
</evidence>
<dbReference type="Proteomes" id="UP001634007">
    <property type="component" value="Unassembled WGS sequence"/>
</dbReference>
<evidence type="ECO:0000313" key="2">
    <source>
        <dbReference type="EMBL" id="KAL3715965.1"/>
    </source>
</evidence>
<sequence>MMRKKVKLMWIERNKCKHLELAEEVSEINKACGVSAFVIMYGRGDTEPVMWPSRPEIERLLKRYESFPEAERYEEMTTPEALPPGKESRTRRTKQRCAKIPVSSLYNVESQ</sequence>
<comment type="caution">
    <text evidence="2">The sequence shown here is derived from an EMBL/GenBank/DDBJ whole genome shotgun (WGS) entry which is preliminary data.</text>
</comment>
<accession>A0ABD3ILZ3</accession>
<dbReference type="SUPFAM" id="SSF55455">
    <property type="entry name" value="SRF-like"/>
    <property type="match status" value="1"/>
</dbReference>